<protein>
    <submittedName>
        <fullName evidence="1">Uncharacterized protein</fullName>
    </submittedName>
</protein>
<dbReference type="EMBL" id="JAAMPC010000016">
    <property type="protein sequence ID" value="KAG2252536.1"/>
    <property type="molecule type" value="Genomic_DNA"/>
</dbReference>
<proteinExistence type="predicted"/>
<dbReference type="Proteomes" id="UP000886595">
    <property type="component" value="Unassembled WGS sequence"/>
</dbReference>
<name>A0A8X7PIL1_BRACI</name>
<keyword evidence="2" id="KW-1185">Reference proteome</keyword>
<organism evidence="1 2">
    <name type="scientific">Brassica carinata</name>
    <name type="common">Ethiopian mustard</name>
    <name type="synonym">Abyssinian cabbage</name>
    <dbReference type="NCBI Taxonomy" id="52824"/>
    <lineage>
        <taxon>Eukaryota</taxon>
        <taxon>Viridiplantae</taxon>
        <taxon>Streptophyta</taxon>
        <taxon>Embryophyta</taxon>
        <taxon>Tracheophyta</taxon>
        <taxon>Spermatophyta</taxon>
        <taxon>Magnoliopsida</taxon>
        <taxon>eudicotyledons</taxon>
        <taxon>Gunneridae</taxon>
        <taxon>Pentapetalae</taxon>
        <taxon>rosids</taxon>
        <taxon>malvids</taxon>
        <taxon>Brassicales</taxon>
        <taxon>Brassicaceae</taxon>
        <taxon>Brassiceae</taxon>
        <taxon>Brassica</taxon>
    </lineage>
</organism>
<accession>A0A8X7PIL1</accession>
<evidence type="ECO:0000313" key="1">
    <source>
        <dbReference type="EMBL" id="KAG2252536.1"/>
    </source>
</evidence>
<dbReference type="AlphaFoldDB" id="A0A8X7PIL1"/>
<evidence type="ECO:0000313" key="2">
    <source>
        <dbReference type="Proteomes" id="UP000886595"/>
    </source>
</evidence>
<reference evidence="1 2" key="1">
    <citation type="submission" date="2020-02" db="EMBL/GenBank/DDBJ databases">
        <authorList>
            <person name="Ma Q."/>
            <person name="Huang Y."/>
            <person name="Song X."/>
            <person name="Pei D."/>
        </authorList>
    </citation>
    <scope>NUCLEOTIDE SEQUENCE [LARGE SCALE GENOMIC DNA]</scope>
    <source>
        <strain evidence="1">Sxm20200214</strain>
        <tissue evidence="1">Leaf</tissue>
    </source>
</reference>
<comment type="caution">
    <text evidence="1">The sequence shown here is derived from an EMBL/GenBank/DDBJ whole genome shotgun (WGS) entry which is preliminary data.</text>
</comment>
<sequence length="61" mass="6583">MTTTDGHQIDSTSDKSPVTFYFADLSPVPSESGLHFNLIHLWVARNTASGGSCSSSTNMYD</sequence>
<gene>
    <name evidence="1" type="ORF">Bca52824_082672</name>
</gene>